<dbReference type="EMBL" id="PVWK01000013">
    <property type="protein sequence ID" value="PSB34649.1"/>
    <property type="molecule type" value="Genomic_DNA"/>
</dbReference>
<feature type="coiled-coil region" evidence="1">
    <location>
        <begin position="960"/>
        <end position="994"/>
    </location>
</feature>
<reference evidence="3 4" key="2">
    <citation type="submission" date="2018-03" db="EMBL/GenBank/DDBJ databases">
        <title>The ancient ancestry and fast evolution of plastids.</title>
        <authorList>
            <person name="Moore K.R."/>
            <person name="Magnabosco C."/>
            <person name="Momper L."/>
            <person name="Gold D.A."/>
            <person name="Bosak T."/>
            <person name="Fournier G.P."/>
        </authorList>
    </citation>
    <scope>NUCLEOTIDE SEQUENCE [LARGE SCALE GENOMIC DNA]</scope>
    <source>
        <strain evidence="3 4">ULC18</strain>
    </source>
</reference>
<comment type="caution">
    <text evidence="3">The sequence shown here is derived from an EMBL/GenBank/DDBJ whole genome shotgun (WGS) entry which is preliminary data.</text>
</comment>
<feature type="transmembrane region" description="Helical" evidence="2">
    <location>
        <begin position="130"/>
        <end position="155"/>
    </location>
</feature>
<dbReference type="AlphaFoldDB" id="A0A2T1EPI3"/>
<feature type="transmembrane region" description="Helical" evidence="2">
    <location>
        <begin position="71"/>
        <end position="95"/>
    </location>
</feature>
<protein>
    <submittedName>
        <fullName evidence="3">Uncharacterized protein</fullName>
    </submittedName>
</protein>
<keyword evidence="4" id="KW-1185">Reference proteome</keyword>
<keyword evidence="2" id="KW-0472">Membrane</keyword>
<organism evidence="3 4">
    <name type="scientific">Stenomitos frigidus ULC18</name>
    <dbReference type="NCBI Taxonomy" id="2107698"/>
    <lineage>
        <taxon>Bacteria</taxon>
        <taxon>Bacillati</taxon>
        <taxon>Cyanobacteriota</taxon>
        <taxon>Cyanophyceae</taxon>
        <taxon>Leptolyngbyales</taxon>
        <taxon>Leptolyngbyaceae</taxon>
        <taxon>Stenomitos</taxon>
    </lineage>
</organism>
<evidence type="ECO:0000256" key="1">
    <source>
        <dbReference type="SAM" id="Coils"/>
    </source>
</evidence>
<evidence type="ECO:0000256" key="2">
    <source>
        <dbReference type="SAM" id="Phobius"/>
    </source>
</evidence>
<keyword evidence="2" id="KW-0812">Transmembrane</keyword>
<accession>A0A2T1EPI3</accession>
<sequence>MTPESVLPVVSPPVLVTLFTGLLIAFAVQLLMTTFGIAAGMTALGFLPSGQSTATEADASAETSSGTAGKIGFAIGAGTLLTVNSVLFTACFLAVKLSVVGSVTLGAVLGVVIWSGYFLVLTWLSSKAAGSLLGVLAGAFSAGVQGLMTTVMSALRRHKGREHNEATLPEVVNKRLATTEATLSTLQEQLDTNHHNLEATLQEYVQTLQPPKPDLQSIRQEVAAVLANAGLPSVSKTGLGHIDRQAFVDLVSSRTDFSKRDVTEIVDQLEGVWQEVVETPDPIADITTFLQTASPEVLTPTVVNDRLQKLLSNAQSHAVAGEHTTQSMASPLEPMPLLKQLVRTVRDRVDLSDLDVGGILQQLHVFMPSSDPSDADRVEPFNATIKADVEAYLLNAYPWNLTRKTVQAEFTDVIYDPEANPVAVKNQLLSLDRDVFVALLEQRDDLSAAKVSKIADRLEAVRQEVLKTLDTAIAEAPMRAFSQQIAASLQAVSKAELQPATFQQQLQTHLADSEQWSDRLESLDRNSIAAMLNDRPDLNQKEVEALATEFETARDRLLTDLQQREADAKAEAVALWQMFGEYVGDHDQKLTARTIQRQLKTLTKVVKTDLSSVYRHLPSFDRVNAEQWLNEREDLTEKQRKRILPQLEKAWSSLHTASHSLEETVVGSPQLLTVLMDYIQRLDPETLSMDDLPKDLYHYLQQQHVDVDWLGQLTQIEWKPLLEEVQQRSDLTAEQQQRLLHSLQRSLYTMGKLPRRLALRSKRQVQNWQDHLSDYLRHAEREDLSPDRLPQLIQYLLANAQTASGVASDWLETQHLSIPSRDGLITLLSERGDMTAAEINEIMEQVEAALQYAIAQAQALQQQVQETLVTTFDKLRHVVTSLPLPELDYDRIKQDLQQLFVDPRAGLESLSSSLGDTLRGQLSTLNRDSLAALISTRDDLSNAFTEQVVDRIDTVRLAALSQIETIQQGAQHRLEELKQQAQQQAEETRKAVAIAAWWLFVTAFSSALTAAIAGALAVGGSQWFEQWLVP</sequence>
<dbReference type="Proteomes" id="UP000239576">
    <property type="component" value="Unassembled WGS sequence"/>
</dbReference>
<reference evidence="4" key="1">
    <citation type="submission" date="2018-02" db="EMBL/GenBank/DDBJ databases">
        <authorList>
            <person name="Moore K."/>
            <person name="Momper L."/>
        </authorList>
    </citation>
    <scope>NUCLEOTIDE SEQUENCE [LARGE SCALE GENOMIC DNA]</scope>
    <source>
        <strain evidence="4">ULC18</strain>
    </source>
</reference>
<evidence type="ECO:0000313" key="3">
    <source>
        <dbReference type="EMBL" id="PSB34649.1"/>
    </source>
</evidence>
<feature type="transmembrane region" description="Helical" evidence="2">
    <location>
        <begin position="992"/>
        <end position="1018"/>
    </location>
</feature>
<proteinExistence type="predicted"/>
<evidence type="ECO:0000313" key="4">
    <source>
        <dbReference type="Proteomes" id="UP000239576"/>
    </source>
</evidence>
<keyword evidence="1" id="KW-0175">Coiled coil</keyword>
<name>A0A2T1EPI3_9CYAN</name>
<keyword evidence="2" id="KW-1133">Transmembrane helix</keyword>
<gene>
    <name evidence="3" type="ORF">C7B82_02065</name>
</gene>
<feature type="transmembrane region" description="Helical" evidence="2">
    <location>
        <begin position="6"/>
        <end position="28"/>
    </location>
</feature>
<feature type="transmembrane region" description="Helical" evidence="2">
    <location>
        <begin position="102"/>
        <end position="124"/>
    </location>
</feature>